<evidence type="ECO:0000256" key="2">
    <source>
        <dbReference type="ARBA" id="ARBA00022679"/>
    </source>
</evidence>
<feature type="active site" description="Proton acceptor" evidence="4">
    <location>
        <position position="250"/>
    </location>
</feature>
<sequence>MDTSSSSDLSDPPSSSSEPPSSPLSVLTASPTISPRTSMAYGTARPLSPPSTVPSGSASPMKSCPDSVEAEICVNPDGPPPAKRRKTEPKPRTTEHLTLQSPQELSPHEEELLDQLTSALRKRKKIVVIAGAGISVSAGIPDFRSAHGLFATLRNQHKLKASGKHLFDASVYKHDSTTSSFHTMVRELAHLTRNAQPTAFHHLVASLAKEGRLLRLYSQNVDGLDTSMGPLTTDVPLNTKGPWPKTIQLHGGLAKMVCSKCGEISDFDGSLFEGPETPPCKACEETDNVRTSHAGKRSHGIGRLRPRMVLYNEFNPDEEAIANVVKADLRARPDAVLVVGTSMKIPGVRNMVKDMCQVTRKRKDGLTAWINLDSEPSGADLKDCWDLVVQGKCDEVASLVALPHWDQNIEQGEEVIMDDKQHEEAIRKIRNGHAIEVEIRQTAAEKAATIIKDESRDSTPVEAKPKSIEKVQGIPTPTASPKMRSRTSLPAGKPKDSQKQSKLVFPNQTAAKPSSTTTTATSKGAAAATKGNKKPAPRKPRQTKKAAAAAAASAKPSNTINTILKTTKPAASVPPQQKIPAKRVLAALDASPSSANARAAILYNDFSLRPRAPKKARDSLETQLAVDTQIKQENSVYAPPATPTQSHSRPNSQHSSSPRETITPPSRPRGALGSFID</sequence>
<dbReference type="InterPro" id="IPR029035">
    <property type="entry name" value="DHS-like_NAD/FAD-binding_dom"/>
</dbReference>
<keyword evidence="3" id="KW-0520">NAD</keyword>
<accession>A0AAN9V587</accession>
<dbReference type="Gene3D" id="3.40.50.1220">
    <property type="entry name" value="TPP-binding domain"/>
    <property type="match status" value="1"/>
</dbReference>
<feature type="compositionally biased region" description="Polar residues" evidence="5">
    <location>
        <begin position="27"/>
        <end position="37"/>
    </location>
</feature>
<evidence type="ECO:0000259" key="6">
    <source>
        <dbReference type="PROSITE" id="PS50305"/>
    </source>
</evidence>
<evidence type="ECO:0000256" key="3">
    <source>
        <dbReference type="ARBA" id="ARBA00023027"/>
    </source>
</evidence>
<evidence type="ECO:0000313" key="7">
    <source>
        <dbReference type="EMBL" id="KAK7753743.1"/>
    </source>
</evidence>
<feature type="binding site" evidence="4">
    <location>
        <position position="261"/>
    </location>
    <ligand>
        <name>Zn(2+)</name>
        <dbReference type="ChEBI" id="CHEBI:29105"/>
    </ligand>
</feature>
<proteinExistence type="inferred from homology"/>
<feature type="region of interest" description="Disordered" evidence="5">
    <location>
        <begin position="450"/>
        <end position="577"/>
    </location>
</feature>
<dbReference type="InterPro" id="IPR026590">
    <property type="entry name" value="Ssirtuin_cat_dom"/>
</dbReference>
<dbReference type="PROSITE" id="PS50305">
    <property type="entry name" value="SIRTUIN"/>
    <property type="match status" value="1"/>
</dbReference>
<keyword evidence="8" id="KW-1185">Reference proteome</keyword>
<evidence type="ECO:0000313" key="8">
    <source>
        <dbReference type="Proteomes" id="UP001320420"/>
    </source>
</evidence>
<feature type="binding site" evidence="4">
    <location>
        <position position="280"/>
    </location>
    <ligand>
        <name>Zn(2+)</name>
        <dbReference type="ChEBI" id="CHEBI:29105"/>
    </ligand>
</feature>
<dbReference type="Gene3D" id="3.30.1600.10">
    <property type="entry name" value="SIR2/SIRT2 'Small Domain"/>
    <property type="match status" value="1"/>
</dbReference>
<dbReference type="PANTHER" id="PTHR47651:SF17">
    <property type="entry name" value="DEACETYLASE SIRTUIN-TYPE DOMAIN-CONTAINING PROTEIN"/>
    <property type="match status" value="1"/>
</dbReference>
<keyword evidence="4" id="KW-0862">Zinc</keyword>
<dbReference type="EMBL" id="JAKJXP020000026">
    <property type="protein sequence ID" value="KAK7753743.1"/>
    <property type="molecule type" value="Genomic_DNA"/>
</dbReference>
<dbReference type="AlphaFoldDB" id="A0AAN9V587"/>
<dbReference type="InterPro" id="IPR026591">
    <property type="entry name" value="Sirtuin_cat_small_dom_sf"/>
</dbReference>
<keyword evidence="4" id="KW-0479">Metal-binding</keyword>
<feature type="compositionally biased region" description="Polar residues" evidence="5">
    <location>
        <begin position="621"/>
        <end position="635"/>
    </location>
</feature>
<feature type="binding site" evidence="4">
    <location>
        <position position="258"/>
    </location>
    <ligand>
        <name>Zn(2+)</name>
        <dbReference type="ChEBI" id="CHEBI:29105"/>
    </ligand>
</feature>
<feature type="compositionally biased region" description="Low complexity" evidence="5">
    <location>
        <begin position="645"/>
        <end position="659"/>
    </location>
</feature>
<gene>
    <name evidence="7" type="ORF">SLS62_004367</name>
</gene>
<comment type="similarity">
    <text evidence="1">Belongs to the sirtuin family. Class I subfamily.</text>
</comment>
<dbReference type="GO" id="GO:0046872">
    <property type="term" value="F:metal ion binding"/>
    <property type="evidence" value="ECO:0007669"/>
    <property type="project" value="UniProtKB-KW"/>
</dbReference>
<feature type="domain" description="Deacetylase sirtuin-type" evidence="6">
    <location>
        <begin position="106"/>
        <end position="412"/>
    </location>
</feature>
<name>A0AAN9V587_9PEZI</name>
<feature type="binding site" evidence="4">
    <location>
        <position position="283"/>
    </location>
    <ligand>
        <name>Zn(2+)</name>
        <dbReference type="ChEBI" id="CHEBI:29105"/>
    </ligand>
</feature>
<dbReference type="GO" id="GO:0070403">
    <property type="term" value="F:NAD+ binding"/>
    <property type="evidence" value="ECO:0007669"/>
    <property type="project" value="InterPro"/>
</dbReference>
<feature type="compositionally biased region" description="Low complexity" evidence="5">
    <location>
        <begin position="545"/>
        <end position="557"/>
    </location>
</feature>
<dbReference type="GO" id="GO:0016740">
    <property type="term" value="F:transferase activity"/>
    <property type="evidence" value="ECO:0007669"/>
    <property type="project" value="UniProtKB-KW"/>
</dbReference>
<dbReference type="Proteomes" id="UP001320420">
    <property type="component" value="Unassembled WGS sequence"/>
</dbReference>
<dbReference type="SUPFAM" id="SSF52467">
    <property type="entry name" value="DHS-like NAD/FAD-binding domain"/>
    <property type="match status" value="1"/>
</dbReference>
<feature type="compositionally biased region" description="Basic and acidic residues" evidence="5">
    <location>
        <begin position="451"/>
        <end position="469"/>
    </location>
</feature>
<dbReference type="InterPro" id="IPR003000">
    <property type="entry name" value="Sirtuin"/>
</dbReference>
<feature type="region of interest" description="Disordered" evidence="5">
    <location>
        <begin position="1"/>
        <end position="108"/>
    </location>
</feature>
<feature type="compositionally biased region" description="Basic residues" evidence="5">
    <location>
        <begin position="531"/>
        <end position="544"/>
    </location>
</feature>
<feature type="compositionally biased region" description="Low complexity" evidence="5">
    <location>
        <begin position="509"/>
        <end position="530"/>
    </location>
</feature>
<protein>
    <recommendedName>
        <fullName evidence="6">Deacetylase sirtuin-type domain-containing protein</fullName>
    </recommendedName>
</protein>
<dbReference type="PANTHER" id="PTHR47651">
    <property type="entry name" value="NAD-DEPENDENT HISTONE DEACETYLASE HST4"/>
    <property type="match status" value="1"/>
</dbReference>
<keyword evidence="2" id="KW-0808">Transferase</keyword>
<dbReference type="Pfam" id="PF02146">
    <property type="entry name" value="SIR2"/>
    <property type="match status" value="1"/>
</dbReference>
<feature type="compositionally biased region" description="Low complexity" evidence="5">
    <location>
        <begin position="1"/>
        <end position="25"/>
    </location>
</feature>
<evidence type="ECO:0000256" key="4">
    <source>
        <dbReference type="PROSITE-ProRule" id="PRU00236"/>
    </source>
</evidence>
<comment type="caution">
    <text evidence="7">The sequence shown here is derived from an EMBL/GenBank/DDBJ whole genome shotgun (WGS) entry which is preliminary data.</text>
</comment>
<reference evidence="7 8" key="1">
    <citation type="submission" date="2024-02" db="EMBL/GenBank/DDBJ databases">
        <title>De novo assembly and annotation of 12 fungi associated with fruit tree decline syndrome in Ontario, Canada.</title>
        <authorList>
            <person name="Sulman M."/>
            <person name="Ellouze W."/>
            <person name="Ilyukhin E."/>
        </authorList>
    </citation>
    <scope>NUCLEOTIDE SEQUENCE [LARGE SCALE GENOMIC DNA]</scope>
    <source>
        <strain evidence="7 8">M11/M66-122</strain>
    </source>
</reference>
<evidence type="ECO:0000256" key="5">
    <source>
        <dbReference type="SAM" id="MobiDB-lite"/>
    </source>
</evidence>
<feature type="region of interest" description="Disordered" evidence="5">
    <location>
        <begin position="609"/>
        <end position="677"/>
    </location>
</feature>
<organism evidence="7 8">
    <name type="scientific">Diatrype stigma</name>
    <dbReference type="NCBI Taxonomy" id="117547"/>
    <lineage>
        <taxon>Eukaryota</taxon>
        <taxon>Fungi</taxon>
        <taxon>Dikarya</taxon>
        <taxon>Ascomycota</taxon>
        <taxon>Pezizomycotina</taxon>
        <taxon>Sordariomycetes</taxon>
        <taxon>Xylariomycetidae</taxon>
        <taxon>Xylariales</taxon>
        <taxon>Diatrypaceae</taxon>
        <taxon>Diatrype</taxon>
    </lineage>
</organism>
<evidence type="ECO:0000256" key="1">
    <source>
        <dbReference type="ARBA" id="ARBA00006924"/>
    </source>
</evidence>